<dbReference type="PANTHER" id="PTHR37507">
    <property type="entry name" value="SPORULATION PROTEIN YDCC"/>
    <property type="match status" value="1"/>
</dbReference>
<dbReference type="InterPro" id="IPR029046">
    <property type="entry name" value="LolA/LolB/LppX"/>
</dbReference>
<name>A0ABV6Z3D0_UNCC1</name>
<accession>A0ABV6Z3D0</accession>
<dbReference type="PANTHER" id="PTHR37507:SF2">
    <property type="entry name" value="SPORULATION PROTEIN YDCC"/>
    <property type="match status" value="1"/>
</dbReference>
<dbReference type="EMBL" id="JBHPBY010000395">
    <property type="protein sequence ID" value="MFC1852955.1"/>
    <property type="molecule type" value="Genomic_DNA"/>
</dbReference>
<evidence type="ECO:0000313" key="2">
    <source>
        <dbReference type="Proteomes" id="UP001594351"/>
    </source>
</evidence>
<dbReference type="SUPFAM" id="SSF89392">
    <property type="entry name" value="Prokaryotic lipoproteins and lipoprotein localization factors"/>
    <property type="match status" value="1"/>
</dbReference>
<sequence length="348" mass="39936">MDKKQFTFSTIVIILVYLTINGCSKTFDFIAREVIEYKIDGIENFEGFIAQRTLVTPKDMHIISKVMFKKPHFYSTEIVSPEEYAGYRTMFTGDSVTVYWPWEKKAHRVIGLKPMTPEQRSQIVDVVNSEISTNYSFEMKGSSKIANRDSVVFSVIPTPENPLKNKGQVLLDKEWSLPLEIRINDPKGFLMYLYSYRTVLFNRQKVTASFRMEFPEATKVHTWDLSQQPLSLKVASERVDFSILQPSTLPAGFTLLGIHISDSAPPLIMSLFSHDQARITLIQQVRDQESSQKPVPLYLPVITKRGLARYYPLAGLKFLSWDTKNNHFTLVANLPLITLMDMIDSFPE</sequence>
<dbReference type="Gene3D" id="2.50.20.10">
    <property type="entry name" value="Lipoprotein localisation LolA/LolB/LppX"/>
    <property type="match status" value="1"/>
</dbReference>
<organism evidence="1 2">
    <name type="scientific">candidate division CSSED10-310 bacterium</name>
    <dbReference type="NCBI Taxonomy" id="2855610"/>
    <lineage>
        <taxon>Bacteria</taxon>
        <taxon>Bacteria division CSSED10-310</taxon>
    </lineage>
</organism>
<evidence type="ECO:0000313" key="1">
    <source>
        <dbReference type="EMBL" id="MFC1852955.1"/>
    </source>
</evidence>
<reference evidence="1 2" key="1">
    <citation type="submission" date="2024-09" db="EMBL/GenBank/DDBJ databases">
        <title>Laminarin stimulates single cell rates of sulfate reduction while oxygen inhibits transcriptomic activity in coastal marine sediment.</title>
        <authorList>
            <person name="Lindsay M."/>
            <person name="Orcutt B."/>
            <person name="Emerson D."/>
            <person name="Stepanauskas R."/>
            <person name="D'Angelo T."/>
        </authorList>
    </citation>
    <scope>NUCLEOTIDE SEQUENCE [LARGE SCALE GENOMIC DNA]</scope>
    <source>
        <strain evidence="1">SAG AM-311-K15</strain>
    </source>
</reference>
<dbReference type="Proteomes" id="UP001594351">
    <property type="component" value="Unassembled WGS sequence"/>
</dbReference>
<proteinExistence type="predicted"/>
<protein>
    <submittedName>
        <fullName evidence="1">Uncharacterized protein</fullName>
    </submittedName>
</protein>
<dbReference type="InterPro" id="IPR052944">
    <property type="entry name" value="Sporulation_related"/>
</dbReference>
<comment type="caution">
    <text evidence="1">The sequence shown here is derived from an EMBL/GenBank/DDBJ whole genome shotgun (WGS) entry which is preliminary data.</text>
</comment>
<keyword evidence="2" id="KW-1185">Reference proteome</keyword>
<gene>
    <name evidence="1" type="ORF">ACFL27_22380</name>
</gene>